<keyword evidence="8 18" id="KW-0812">Transmembrane</keyword>
<keyword evidence="13" id="KW-0408">Iron</keyword>
<feature type="transmembrane region" description="Helical" evidence="18">
    <location>
        <begin position="141"/>
        <end position="163"/>
    </location>
</feature>
<dbReference type="InterPro" id="IPR003251">
    <property type="entry name" value="Rr_diiron-bd_dom"/>
</dbReference>
<name>A0A8X8YDX3_SALSN</name>
<gene>
    <name evidence="21" type="ORF">SASPL_112155</name>
</gene>
<organism evidence="21">
    <name type="scientific">Salvia splendens</name>
    <name type="common">Scarlet sage</name>
    <dbReference type="NCBI Taxonomy" id="180675"/>
    <lineage>
        <taxon>Eukaryota</taxon>
        <taxon>Viridiplantae</taxon>
        <taxon>Streptophyta</taxon>
        <taxon>Embryophyta</taxon>
        <taxon>Tracheophyta</taxon>
        <taxon>Spermatophyta</taxon>
        <taxon>Magnoliopsida</taxon>
        <taxon>eudicotyledons</taxon>
        <taxon>Gunneridae</taxon>
        <taxon>Pentapetalae</taxon>
        <taxon>asterids</taxon>
        <taxon>lamiids</taxon>
        <taxon>Lamiales</taxon>
        <taxon>Lamiaceae</taxon>
        <taxon>Nepetoideae</taxon>
        <taxon>Mentheae</taxon>
        <taxon>Salviinae</taxon>
        <taxon>Salvia</taxon>
        <taxon>Salvia subgen. Calosphace</taxon>
        <taxon>core Calosphace</taxon>
    </lineage>
</organism>
<evidence type="ECO:0000256" key="13">
    <source>
        <dbReference type="ARBA" id="ARBA00023004"/>
    </source>
</evidence>
<feature type="domain" description="Palmitoyltransferase DHHC" evidence="19">
    <location>
        <begin position="95"/>
        <end position="216"/>
    </location>
</feature>
<dbReference type="GO" id="GO:0015979">
    <property type="term" value="P:photosynthesis"/>
    <property type="evidence" value="ECO:0007669"/>
    <property type="project" value="UniProtKB-KW"/>
</dbReference>
<dbReference type="NCBIfam" id="NF010172">
    <property type="entry name" value="PRK13654.1"/>
    <property type="match status" value="1"/>
</dbReference>
<dbReference type="PROSITE" id="PS50216">
    <property type="entry name" value="DHHC"/>
    <property type="match status" value="1"/>
</dbReference>
<comment type="similarity">
    <text evidence="5">Belongs to the DHHC palmitoyltransferase family.</text>
</comment>
<feature type="transmembrane region" description="Helical" evidence="18">
    <location>
        <begin position="440"/>
        <end position="463"/>
    </location>
</feature>
<feature type="transmembrane region" description="Helical" evidence="18">
    <location>
        <begin position="183"/>
        <end position="206"/>
    </location>
</feature>
<evidence type="ECO:0000256" key="12">
    <source>
        <dbReference type="ARBA" id="ARBA00023002"/>
    </source>
</evidence>
<evidence type="ECO:0000313" key="22">
    <source>
        <dbReference type="Proteomes" id="UP000298416"/>
    </source>
</evidence>
<dbReference type="HAMAP" id="MF_01840">
    <property type="entry name" value="AcsF"/>
    <property type="match status" value="1"/>
</dbReference>
<dbReference type="AlphaFoldDB" id="A0A8X8YDX3"/>
<accession>A0A8X8YDX3</accession>
<dbReference type="Proteomes" id="UP000298416">
    <property type="component" value="Unassembled WGS sequence"/>
</dbReference>
<evidence type="ECO:0000256" key="6">
    <source>
        <dbReference type="ARBA" id="ARBA00012092"/>
    </source>
</evidence>
<feature type="transmembrane region" description="Helical" evidence="18">
    <location>
        <begin position="407"/>
        <end position="428"/>
    </location>
</feature>
<dbReference type="NCBIfam" id="TIGR02029">
    <property type="entry name" value="AcsF"/>
    <property type="match status" value="1"/>
</dbReference>
<dbReference type="PANTHER" id="PTHR31053">
    <property type="entry name" value="MAGNESIUM-PROTOPORPHYRIN IX MONOMETHYL ESTER [OXIDATIVE] CYCLASE, CHLOROPLASTIC"/>
    <property type="match status" value="1"/>
</dbReference>
<dbReference type="CDD" id="cd01047">
    <property type="entry name" value="ACSF"/>
    <property type="match status" value="1"/>
</dbReference>
<comment type="catalytic activity">
    <reaction evidence="16">
        <text>Mg-protoporphyrin IX 13-monomethyl ester + 3 NADPH + 3 O2 + 2 H(+) = 3,8-divinyl protochlorophyllide a + 3 NADP(+) + 5 H2O</text>
        <dbReference type="Rhea" id="RHEA:33235"/>
        <dbReference type="ChEBI" id="CHEBI:15377"/>
        <dbReference type="ChEBI" id="CHEBI:15378"/>
        <dbReference type="ChEBI" id="CHEBI:15379"/>
        <dbReference type="ChEBI" id="CHEBI:57783"/>
        <dbReference type="ChEBI" id="CHEBI:58349"/>
        <dbReference type="ChEBI" id="CHEBI:58632"/>
        <dbReference type="ChEBI" id="CHEBI:60491"/>
        <dbReference type="EC" id="1.14.13.81"/>
    </reaction>
</comment>
<evidence type="ECO:0000256" key="4">
    <source>
        <dbReference type="ARBA" id="ARBA00006550"/>
    </source>
</evidence>
<feature type="domain" description="Palmitoyltransferase DHHC" evidence="19">
    <location>
        <begin position="517"/>
        <end position="598"/>
    </location>
</feature>
<evidence type="ECO:0000256" key="15">
    <source>
        <dbReference type="ARBA" id="ARBA00023171"/>
    </source>
</evidence>
<keyword evidence="10" id="KW-0521">NADP</keyword>
<sequence>MGGQKFSDFAPPSKCTDRPSAKKRLYQVWRGRNALSFLYMTSARNPGIIPRNNRPPVDFEVESVRSLDWASCGGTPSFKIPRTKDVFVNGHTVKVKFCDTCLLYRPPRASHCSICNNCVQKFDHHCPWVGQCIGVRNYRTFFCFVTTSTVLCIYVFTFSLLNLLEKPGPLWRNMSNDTVSVSLIFYCFISVWFVGGLSVFHSYLVSTNQTTYENFRYRYDRKENPYNRGIGQNIKEVFFSKPVATQINFREWVNEADFHVQSISRKFSADFIKTHGKLDLELGVIGKDGKPFPGILQNLDYKGIEESLKKPKEGKVIPDPFFLPSDQDDKYTTGDSFTDEDRSDQRLELPLSNLRAKSELGFWVFLRRRRLMDLGKPETKRLYQVWRGSNRFFFGGRLIFGPDVASLFLSTLMIAGPAIAFCVKLFLISRHRLKENKNAVPWYAMLVVAIVLTVLDILFLFLASSRDPGIVPRNKRPPECDEAIEMNTPSMEWVNGRTPHLRLPRTKDVIVNGHTVKRSYRFFYMFISTSTLLCAYIFVVSWCNIVTRKGTVWKAMTSDYLSDILILYCFVTFWFVGGLTFFHFYLISTNQTTYENFRYRYVKKENPYNKGMISNFKEVFFSTIPPSMNDFRAIVEEDEAEVMEMMDQNFMGEITSKKEKIDIEMGSSFVDSNGIVIPDLLRNLEFDDIEDHMRHKQGSERSDSSSPLVTPAEGDLAETVANHVGNLSIPPKINISHLKFLLRMAAEMALVKPISKFSSSIPKFGSSGRPKTRFFSVSMSSTATPPPPAAASKKKSQKQEIKESLLTPRFYTTDFDEMEQLFNTEINKNLNMAEFEALLQEFKTDFNQTHFVRNKEFKEAADKMQDPLRQIFVEFLERSCTAEFSGFLLYKELGRRLKKTNPVVAEIFSLMSRDEARHAGFLNKGLSDFNLALDLGFLTKARKYTFFKPKFIFYATYLSEKIGYWRYITIFRHLKENPEYQCYPIFKYFENWCQDENRHGDFFSALMKAQPQFLNDWKAKLWSRFFCLSVYVTMYLNDCQRSAFYEGIGLDTKEFDMHVIIETNRTTARIFPAVLDVENPEFKRKLDRMVEINTKLLAVGDTDDIPLVKNLKRIPLIAALANELLAAYLMKPIESGSVDFAEFEPQLVY</sequence>
<dbReference type="InterPro" id="IPR009078">
    <property type="entry name" value="Ferritin-like_SF"/>
</dbReference>
<feature type="transmembrane region" description="Helical" evidence="18">
    <location>
        <begin position="565"/>
        <end position="587"/>
    </location>
</feature>
<keyword evidence="11 18" id="KW-1133">Transmembrane helix</keyword>
<dbReference type="GO" id="GO:0048529">
    <property type="term" value="F:magnesium-protoporphyrin IX monomethyl ester (oxidative) cyclase activity"/>
    <property type="evidence" value="ECO:0007669"/>
    <property type="project" value="UniProtKB-EC"/>
</dbReference>
<dbReference type="EMBL" id="PNBA02000004">
    <property type="protein sequence ID" value="KAG6427908.1"/>
    <property type="molecule type" value="Genomic_DNA"/>
</dbReference>
<keyword evidence="12" id="KW-0560">Oxidoreductase</keyword>
<dbReference type="GO" id="GO:0016409">
    <property type="term" value="F:palmitoyltransferase activity"/>
    <property type="evidence" value="ECO:0007669"/>
    <property type="project" value="InterPro"/>
</dbReference>
<evidence type="ECO:0000313" key="21">
    <source>
        <dbReference type="EMBL" id="KAG6427908.1"/>
    </source>
</evidence>
<evidence type="ECO:0000256" key="7">
    <source>
        <dbReference type="ARBA" id="ARBA00022531"/>
    </source>
</evidence>
<evidence type="ECO:0000259" key="19">
    <source>
        <dbReference type="Pfam" id="PF01529"/>
    </source>
</evidence>
<dbReference type="SUPFAM" id="SSF47240">
    <property type="entry name" value="Ferritin-like"/>
    <property type="match status" value="1"/>
</dbReference>
<evidence type="ECO:0000256" key="18">
    <source>
        <dbReference type="SAM" id="Phobius"/>
    </source>
</evidence>
<feature type="domain" description="Rubrerythrin diiron-binding" evidence="20">
    <location>
        <begin position="874"/>
        <end position="1007"/>
    </location>
</feature>
<reference evidence="21" key="2">
    <citation type="submission" date="2020-08" db="EMBL/GenBank/DDBJ databases">
        <title>Plant Genome Project.</title>
        <authorList>
            <person name="Zhang R.-G."/>
        </authorList>
    </citation>
    <scope>NUCLEOTIDE SEQUENCE</scope>
    <source>
        <strain evidence="21">Huo1</strain>
        <tissue evidence="21">Leaf</tissue>
    </source>
</reference>
<reference evidence="21" key="1">
    <citation type="submission" date="2018-01" db="EMBL/GenBank/DDBJ databases">
        <authorList>
            <person name="Mao J.F."/>
        </authorList>
    </citation>
    <scope>NUCLEOTIDE SEQUENCE</scope>
    <source>
        <strain evidence="21">Huo1</strain>
        <tissue evidence="21">Leaf</tissue>
    </source>
</reference>
<proteinExistence type="inferred from homology"/>
<evidence type="ECO:0000256" key="10">
    <source>
        <dbReference type="ARBA" id="ARBA00022857"/>
    </source>
</evidence>
<comment type="similarity">
    <text evidence="4">Belongs to the AcsF family.</text>
</comment>
<evidence type="ECO:0000259" key="20">
    <source>
        <dbReference type="Pfam" id="PF02915"/>
    </source>
</evidence>
<dbReference type="Pfam" id="PF01529">
    <property type="entry name" value="DHHC"/>
    <property type="match status" value="2"/>
</dbReference>
<evidence type="ECO:0000256" key="8">
    <source>
        <dbReference type="ARBA" id="ARBA00022692"/>
    </source>
</evidence>
<evidence type="ECO:0000256" key="16">
    <source>
        <dbReference type="ARBA" id="ARBA00049231"/>
    </source>
</evidence>
<feature type="transmembrane region" description="Helical" evidence="18">
    <location>
        <begin position="522"/>
        <end position="545"/>
    </location>
</feature>
<evidence type="ECO:0000256" key="3">
    <source>
        <dbReference type="ARBA" id="ARBA00005173"/>
    </source>
</evidence>
<feature type="region of interest" description="Disordered" evidence="17">
    <location>
        <begin position="322"/>
        <end position="341"/>
    </location>
</feature>
<dbReference type="GO" id="GO:0015995">
    <property type="term" value="P:chlorophyll biosynthetic process"/>
    <property type="evidence" value="ECO:0007669"/>
    <property type="project" value="UniProtKB-KW"/>
</dbReference>
<evidence type="ECO:0000256" key="17">
    <source>
        <dbReference type="SAM" id="MobiDB-lite"/>
    </source>
</evidence>
<evidence type="ECO:0000256" key="5">
    <source>
        <dbReference type="ARBA" id="ARBA00008574"/>
    </source>
</evidence>
<keyword evidence="15" id="KW-0149">Chlorophyll biosynthesis</keyword>
<feature type="compositionally biased region" description="Basic and acidic residues" evidence="17">
    <location>
        <begin position="693"/>
        <end position="703"/>
    </location>
</feature>
<keyword evidence="14 18" id="KW-0472">Membrane</keyword>
<dbReference type="GO" id="GO:0009535">
    <property type="term" value="C:chloroplast thylakoid membrane"/>
    <property type="evidence" value="ECO:0007669"/>
    <property type="project" value="TreeGrafter"/>
</dbReference>
<dbReference type="InterPro" id="IPR008434">
    <property type="entry name" value="AcsF"/>
</dbReference>
<protein>
    <recommendedName>
        <fullName evidence="6">magnesium-protoporphyrin IX monomethyl ester (oxidative) cyclase</fullName>
        <ecNumber evidence="6">1.14.13.81</ecNumber>
    </recommendedName>
</protein>
<dbReference type="EC" id="1.14.13.81" evidence="6"/>
<feature type="region of interest" description="Disordered" evidence="17">
    <location>
        <begin position="693"/>
        <end position="712"/>
    </location>
</feature>
<keyword evidence="7" id="KW-0602">Photosynthesis</keyword>
<evidence type="ECO:0000256" key="2">
    <source>
        <dbReference type="ARBA" id="ARBA00004127"/>
    </source>
</evidence>
<comment type="caution">
    <text evidence="21">The sequence shown here is derived from an EMBL/GenBank/DDBJ whole genome shotgun (WGS) entry which is preliminary data.</text>
</comment>
<evidence type="ECO:0000256" key="9">
    <source>
        <dbReference type="ARBA" id="ARBA00022723"/>
    </source>
</evidence>
<dbReference type="PANTHER" id="PTHR31053:SF2">
    <property type="entry name" value="MAGNESIUM-PROTOPORPHYRIN IX MONOMETHYL ESTER [OXIDATIVE] CYCLASE, CHLOROPLASTIC"/>
    <property type="match status" value="1"/>
</dbReference>
<comment type="cofactor">
    <cofactor evidence="1">
        <name>Fe cation</name>
        <dbReference type="ChEBI" id="CHEBI:24875"/>
    </cofactor>
</comment>
<evidence type="ECO:0000256" key="14">
    <source>
        <dbReference type="ARBA" id="ARBA00023136"/>
    </source>
</evidence>
<evidence type="ECO:0000256" key="11">
    <source>
        <dbReference type="ARBA" id="ARBA00022989"/>
    </source>
</evidence>
<dbReference type="GO" id="GO:0012505">
    <property type="term" value="C:endomembrane system"/>
    <property type="evidence" value="ECO:0007669"/>
    <property type="project" value="UniProtKB-SubCell"/>
</dbReference>
<dbReference type="Pfam" id="PF02915">
    <property type="entry name" value="Rubrerythrin"/>
    <property type="match status" value="1"/>
</dbReference>
<keyword evidence="22" id="KW-1185">Reference proteome</keyword>
<keyword evidence="9" id="KW-0479">Metal-binding</keyword>
<evidence type="ECO:0000256" key="1">
    <source>
        <dbReference type="ARBA" id="ARBA00001962"/>
    </source>
</evidence>
<comment type="subcellular location">
    <subcellularLocation>
        <location evidence="2">Endomembrane system</location>
        <topology evidence="2">Multi-pass membrane protein</topology>
    </subcellularLocation>
</comment>
<dbReference type="GO" id="GO:0046872">
    <property type="term" value="F:metal ion binding"/>
    <property type="evidence" value="ECO:0007669"/>
    <property type="project" value="UniProtKB-KW"/>
</dbReference>
<feature type="region of interest" description="Disordered" evidence="17">
    <location>
        <begin position="778"/>
        <end position="799"/>
    </location>
</feature>
<dbReference type="InterPro" id="IPR001594">
    <property type="entry name" value="Palmitoyltrfase_DHHC"/>
</dbReference>
<comment type="pathway">
    <text evidence="3">Porphyrin-containing compound metabolism; chlorophyll biosynthesis.</text>
</comment>